<dbReference type="PhylomeDB" id="A0A0G4IAT7"/>
<evidence type="ECO:0008006" key="4">
    <source>
        <dbReference type="Google" id="ProtNLM"/>
    </source>
</evidence>
<proteinExistence type="predicted"/>
<dbReference type="SUPFAM" id="SSF82185">
    <property type="entry name" value="Histone H3 K4-specific methyltransferase SET7/9 N-terminal domain"/>
    <property type="match status" value="1"/>
</dbReference>
<evidence type="ECO:0000256" key="1">
    <source>
        <dbReference type="ARBA" id="ARBA00022737"/>
    </source>
</evidence>
<organism evidence="3">
    <name type="scientific">Chromera velia CCMP2878</name>
    <dbReference type="NCBI Taxonomy" id="1169474"/>
    <lineage>
        <taxon>Eukaryota</taxon>
        <taxon>Sar</taxon>
        <taxon>Alveolata</taxon>
        <taxon>Colpodellida</taxon>
        <taxon>Chromeraceae</taxon>
        <taxon>Chromera</taxon>
    </lineage>
</organism>
<dbReference type="EMBL" id="CDMZ01005773">
    <property type="protein sequence ID" value="CEM54285.1"/>
    <property type="molecule type" value="Genomic_DNA"/>
</dbReference>
<keyword evidence="1" id="KW-0677">Repeat</keyword>
<evidence type="ECO:0000256" key="2">
    <source>
        <dbReference type="SAM" id="MobiDB-lite"/>
    </source>
</evidence>
<dbReference type="InterPro" id="IPR003409">
    <property type="entry name" value="MORN"/>
</dbReference>
<feature type="region of interest" description="Disordered" evidence="2">
    <location>
        <begin position="1"/>
        <end position="21"/>
    </location>
</feature>
<dbReference type="SMART" id="SM00698">
    <property type="entry name" value="MORN"/>
    <property type="match status" value="2"/>
</dbReference>
<name>A0A0G4IAT7_9ALVE</name>
<sequence>MAPKKDTTPEPPAEPEEPQAVIRSGKLELPLHVVYRGSFEEKGALRTCHGNGILEQGPDVLQGVFEKGQLSAGAYYFGDGSEYVGQFFNQKFHGEGTFRWADGKEYEGEWSNGLMEGPGTLTVDGRPYTGFFEKGTFDFSAATQARLKEEHKTKYGQRVASALATFIGDKLTQMETAGPDPSVFLLPAAPSAEDPPEKSAQTKALLDASTAVLSGAYMSDPASVRLDVLGALRKGLQGEEGAMQVQTNVPMEAAEAKGVKASRILMPQGKGSGQIAELSFTEGNTLVVFINLNTEDRRPERGIWRLVLLESDMPEDRKKK</sequence>
<dbReference type="AlphaFoldDB" id="A0A0G4IAT7"/>
<dbReference type="Pfam" id="PF02493">
    <property type="entry name" value="MORN"/>
    <property type="match status" value="2"/>
</dbReference>
<dbReference type="VEuPathDB" id="CryptoDB:Cvel_12663"/>
<protein>
    <recommendedName>
        <fullName evidence="4">MORN repeat-containing protein 5</fullName>
    </recommendedName>
</protein>
<accession>A0A0G4IAT7</accession>
<evidence type="ECO:0000313" key="3">
    <source>
        <dbReference type="EMBL" id="CEM54285.1"/>
    </source>
</evidence>
<dbReference type="PANTHER" id="PTHR23084">
    <property type="entry name" value="PHOSPHATIDYLINOSITOL-4-PHOSPHATE 5-KINASE RELATED"/>
    <property type="match status" value="1"/>
</dbReference>
<reference evidence="3" key="1">
    <citation type="submission" date="2014-11" db="EMBL/GenBank/DDBJ databases">
        <authorList>
            <person name="Otto D Thomas"/>
            <person name="Naeem Raeece"/>
        </authorList>
    </citation>
    <scope>NUCLEOTIDE SEQUENCE</scope>
</reference>
<dbReference type="Gene3D" id="2.20.110.10">
    <property type="entry name" value="Histone H3 K4-specific methyltransferase SET7/9 N-terminal domain"/>
    <property type="match status" value="1"/>
</dbReference>
<gene>
    <name evidence="3" type="ORF">Cvel_12663</name>
</gene>
<dbReference type="PANTHER" id="PTHR23084:SF263">
    <property type="entry name" value="MORN REPEAT-CONTAINING PROTEIN 1"/>
    <property type="match status" value="1"/>
</dbReference>